<gene>
    <name evidence="8" type="ORF">DJ90_1322</name>
    <name evidence="9" type="ORF">GNQ08_01280</name>
</gene>
<dbReference type="HOGENOM" id="CLU_012893_5_1_9"/>
<reference evidence="9 11" key="2">
    <citation type="submission" date="2019-11" db="EMBL/GenBank/DDBJ databases">
        <title>Draft genome sequences of five Paenibacillus species of dairy origin.</title>
        <authorList>
            <person name="Olajide A.M."/>
            <person name="Chen S."/>
            <person name="Lapointe G."/>
        </authorList>
    </citation>
    <scope>NUCLEOTIDE SEQUENCE [LARGE SCALE GENOMIC DNA]</scope>
    <source>
        <strain evidence="9 11">3CT49</strain>
    </source>
</reference>
<dbReference type="GO" id="GO:0042910">
    <property type="term" value="F:xenobiotic transmembrane transporter activity"/>
    <property type="evidence" value="ECO:0007669"/>
    <property type="project" value="InterPro"/>
</dbReference>
<feature type="transmembrane region" description="Helical" evidence="7">
    <location>
        <begin position="242"/>
        <end position="267"/>
    </location>
</feature>
<name>A0A090Y8Z4_PAEMA</name>
<evidence type="ECO:0000256" key="7">
    <source>
        <dbReference type="SAM" id="Phobius"/>
    </source>
</evidence>
<evidence type="ECO:0000256" key="6">
    <source>
        <dbReference type="ARBA" id="ARBA00023136"/>
    </source>
</evidence>
<keyword evidence="4 7" id="KW-0812">Transmembrane</keyword>
<feature type="transmembrane region" description="Helical" evidence="7">
    <location>
        <begin position="202"/>
        <end position="222"/>
    </location>
</feature>
<protein>
    <submittedName>
        <fullName evidence="8">MATE efflux family protein</fullName>
    </submittedName>
    <submittedName>
        <fullName evidence="9">MATE family efflux transporter</fullName>
    </submittedName>
</protein>
<evidence type="ECO:0000313" key="10">
    <source>
        <dbReference type="Proteomes" id="UP000029278"/>
    </source>
</evidence>
<evidence type="ECO:0000313" key="11">
    <source>
        <dbReference type="Proteomes" id="UP000442469"/>
    </source>
</evidence>
<dbReference type="AlphaFoldDB" id="A0A090Y8Z4"/>
<keyword evidence="2" id="KW-0813">Transport</keyword>
<feature type="transmembrane region" description="Helical" evidence="7">
    <location>
        <begin position="172"/>
        <end position="190"/>
    </location>
</feature>
<proteinExistence type="predicted"/>
<feature type="transmembrane region" description="Helical" evidence="7">
    <location>
        <begin position="58"/>
        <end position="81"/>
    </location>
</feature>
<dbReference type="EMBL" id="JMQA01000047">
    <property type="protein sequence ID" value="KFM94631.1"/>
    <property type="molecule type" value="Genomic_DNA"/>
</dbReference>
<sequence>MRQPNLFSTFRKDVPFLKSFLLLSLPIGLQSMITSITNTLSSVMVGQLGDLQVSATSLAGQVFFILNLVIVGIVSGATIFLSQFYGKGDRRQLKIASALAFVLILGVSGAFTAIGLFWPEQALRVFSNESEVAAAAGRYLQVVCLSYLPTGLSLACTMIFRNIGRPGFPLRITVLTILIDIALSYGLIFGKFGMPALGIQGAAYAIVAARCVEMLIMTAVLYGKFRDFAPTVGDLFAAKRDFLAVFFKTSFPVIINETVWSIGYALYSVVFYHMSYTVGAAVGIAKVLEQLLIAFFIGTGQAAAIMLGQTIGEGRPEKAPYYVKRMEAYTALFGVLTGAVMVLGTPLMLQLYQGISDTVRDNVMLIVVYLAVIMPIKGMNFVHIMGTLRAGGDTKMCFIIDNAALWCVSLPLTFLAGYTLNLGIEAVYLFVVIDDVCKYALVRLRIRSNKWIHNLVG</sequence>
<feature type="transmembrane region" description="Helical" evidence="7">
    <location>
        <begin position="403"/>
        <end position="420"/>
    </location>
</feature>
<dbReference type="PANTHER" id="PTHR42925:SF2">
    <property type="entry name" value="NA+ DRIVEN MULTIDRUG EFFLUX PUMP"/>
    <property type="match status" value="1"/>
</dbReference>
<dbReference type="NCBIfam" id="TIGR00797">
    <property type="entry name" value="matE"/>
    <property type="match status" value="1"/>
</dbReference>
<dbReference type="PATRIC" id="fig|44252.3.peg.5607"/>
<evidence type="ECO:0000256" key="3">
    <source>
        <dbReference type="ARBA" id="ARBA00022475"/>
    </source>
</evidence>
<dbReference type="RefSeq" id="WP_036618626.1">
    <property type="nucleotide sequence ID" value="NZ_BGML01000004.1"/>
</dbReference>
<evidence type="ECO:0000256" key="5">
    <source>
        <dbReference type="ARBA" id="ARBA00022989"/>
    </source>
</evidence>
<keyword evidence="6 7" id="KW-0472">Membrane</keyword>
<evidence type="ECO:0000256" key="1">
    <source>
        <dbReference type="ARBA" id="ARBA00004651"/>
    </source>
</evidence>
<dbReference type="EMBL" id="WNZZ01000001">
    <property type="protein sequence ID" value="MUG21065.1"/>
    <property type="molecule type" value="Genomic_DNA"/>
</dbReference>
<feature type="transmembrane region" description="Helical" evidence="7">
    <location>
        <begin position="20"/>
        <end position="38"/>
    </location>
</feature>
<dbReference type="GO" id="GO:0015297">
    <property type="term" value="F:antiporter activity"/>
    <property type="evidence" value="ECO:0007669"/>
    <property type="project" value="InterPro"/>
</dbReference>
<comment type="subcellular location">
    <subcellularLocation>
        <location evidence="1">Cell membrane</location>
        <topology evidence="1">Multi-pass membrane protein</topology>
    </subcellularLocation>
</comment>
<dbReference type="PIRSF" id="PIRSF006603">
    <property type="entry name" value="DinF"/>
    <property type="match status" value="1"/>
</dbReference>
<keyword evidence="3" id="KW-1003">Cell membrane</keyword>
<evidence type="ECO:0000313" key="9">
    <source>
        <dbReference type="EMBL" id="MUG21065.1"/>
    </source>
</evidence>
<feature type="transmembrane region" description="Helical" evidence="7">
    <location>
        <begin position="138"/>
        <end position="160"/>
    </location>
</feature>
<evidence type="ECO:0000256" key="2">
    <source>
        <dbReference type="ARBA" id="ARBA00022448"/>
    </source>
</evidence>
<evidence type="ECO:0000313" key="8">
    <source>
        <dbReference type="EMBL" id="KFM94631.1"/>
    </source>
</evidence>
<dbReference type="GeneID" id="77010696"/>
<evidence type="ECO:0000256" key="4">
    <source>
        <dbReference type="ARBA" id="ARBA00022692"/>
    </source>
</evidence>
<dbReference type="OrthoDB" id="9780160at2"/>
<keyword evidence="5 7" id="KW-1133">Transmembrane helix</keyword>
<dbReference type="Proteomes" id="UP000029278">
    <property type="component" value="Unassembled WGS sequence"/>
</dbReference>
<dbReference type="InterPro" id="IPR002528">
    <property type="entry name" value="MATE_fam"/>
</dbReference>
<comment type="caution">
    <text evidence="8">The sequence shown here is derived from an EMBL/GenBank/DDBJ whole genome shotgun (WGS) entry which is preliminary data.</text>
</comment>
<dbReference type="Pfam" id="PF01554">
    <property type="entry name" value="MatE"/>
    <property type="match status" value="2"/>
</dbReference>
<keyword evidence="10" id="KW-1185">Reference proteome</keyword>
<dbReference type="STRING" id="44252.DJ90_1322"/>
<feature type="transmembrane region" description="Helical" evidence="7">
    <location>
        <begin position="328"/>
        <end position="351"/>
    </location>
</feature>
<accession>A0A090Y8Z4</accession>
<reference evidence="8 10" key="1">
    <citation type="submission" date="2014-04" db="EMBL/GenBank/DDBJ databases">
        <authorList>
            <person name="Bishop-Lilly K.A."/>
            <person name="Broomall S.M."/>
            <person name="Chain P.S."/>
            <person name="Chertkov O."/>
            <person name="Coyne S.R."/>
            <person name="Daligault H.E."/>
            <person name="Davenport K.W."/>
            <person name="Erkkila T."/>
            <person name="Frey K.G."/>
            <person name="Gibbons H.S."/>
            <person name="Gu W."/>
            <person name="Jaissle J."/>
            <person name="Johnson S.L."/>
            <person name="Koroleva G.I."/>
            <person name="Ladner J.T."/>
            <person name="Lo C.-C."/>
            <person name="Minogue T.D."/>
            <person name="Munk C."/>
            <person name="Palacios G.F."/>
            <person name="Redden C.L."/>
            <person name="Rosenzweig C.N."/>
            <person name="Scholz M.B."/>
            <person name="Teshima H."/>
            <person name="Xu Y."/>
        </authorList>
    </citation>
    <scope>NUCLEOTIDE SEQUENCE [LARGE SCALE GENOMIC DNA]</scope>
    <source>
        <strain evidence="8 10">8244</strain>
    </source>
</reference>
<dbReference type="InterPro" id="IPR047135">
    <property type="entry name" value="YsiQ"/>
</dbReference>
<feature type="transmembrane region" description="Helical" evidence="7">
    <location>
        <begin position="363"/>
        <end position="382"/>
    </location>
</feature>
<dbReference type="PANTHER" id="PTHR42925">
    <property type="entry name" value="MULTIDRUG AND TOXIN EFFLUX PROTEIN MATE FAMILY"/>
    <property type="match status" value="1"/>
</dbReference>
<dbReference type="GO" id="GO:0005886">
    <property type="term" value="C:plasma membrane"/>
    <property type="evidence" value="ECO:0007669"/>
    <property type="project" value="UniProtKB-SubCell"/>
</dbReference>
<dbReference type="InterPro" id="IPR048279">
    <property type="entry name" value="MdtK-like"/>
</dbReference>
<feature type="transmembrane region" description="Helical" evidence="7">
    <location>
        <begin position="93"/>
        <end position="118"/>
    </location>
</feature>
<dbReference type="Proteomes" id="UP000442469">
    <property type="component" value="Unassembled WGS sequence"/>
</dbReference>
<organism evidence="8 10">
    <name type="scientific">Paenibacillus macerans</name>
    <name type="common">Bacillus macerans</name>
    <dbReference type="NCBI Taxonomy" id="44252"/>
    <lineage>
        <taxon>Bacteria</taxon>
        <taxon>Bacillati</taxon>
        <taxon>Bacillota</taxon>
        <taxon>Bacilli</taxon>
        <taxon>Bacillales</taxon>
        <taxon>Paenibacillaceae</taxon>
        <taxon>Paenibacillus</taxon>
    </lineage>
</organism>